<evidence type="ECO:0008006" key="4">
    <source>
        <dbReference type="Google" id="ProtNLM"/>
    </source>
</evidence>
<name>A0AAF3EKP9_9BILA</name>
<feature type="chain" id="PRO_5042064729" description="Hydrophobin" evidence="1">
    <location>
        <begin position="18"/>
        <end position="143"/>
    </location>
</feature>
<feature type="signal peptide" evidence="1">
    <location>
        <begin position="1"/>
        <end position="17"/>
    </location>
</feature>
<dbReference type="AlphaFoldDB" id="A0AAF3EKP9"/>
<dbReference type="Proteomes" id="UP000887575">
    <property type="component" value="Unassembled WGS sequence"/>
</dbReference>
<proteinExistence type="predicted"/>
<organism evidence="2 3">
    <name type="scientific">Mesorhabditis belari</name>
    <dbReference type="NCBI Taxonomy" id="2138241"/>
    <lineage>
        <taxon>Eukaryota</taxon>
        <taxon>Metazoa</taxon>
        <taxon>Ecdysozoa</taxon>
        <taxon>Nematoda</taxon>
        <taxon>Chromadorea</taxon>
        <taxon>Rhabditida</taxon>
        <taxon>Rhabditina</taxon>
        <taxon>Rhabditomorpha</taxon>
        <taxon>Rhabditoidea</taxon>
        <taxon>Rhabditidae</taxon>
        <taxon>Mesorhabditinae</taxon>
        <taxon>Mesorhabditis</taxon>
    </lineage>
</organism>
<keyword evidence="1" id="KW-0732">Signal</keyword>
<sequence>MFKIALITALTFALSLADDRKKRQVPGMLGSGPASMGTGLMSQGGLNGISGISGINGVSGLTGLNGMSGFSGLTNGPFPSNGINVCLSVLDCAGAQRCCGNVSGGGLLSSILGGTSGTLGKLPVLGGLVGRCSPICLLGEINL</sequence>
<keyword evidence="2" id="KW-1185">Reference proteome</keyword>
<dbReference type="WBParaSite" id="MBELARI_LOCUS14602">
    <property type="protein sequence ID" value="MBELARI_LOCUS14602"/>
    <property type="gene ID" value="MBELARI_LOCUS14602"/>
</dbReference>
<reference evidence="3" key="1">
    <citation type="submission" date="2024-02" db="UniProtKB">
        <authorList>
            <consortium name="WormBaseParasite"/>
        </authorList>
    </citation>
    <scope>IDENTIFICATION</scope>
</reference>
<accession>A0AAF3EKP9</accession>
<evidence type="ECO:0000313" key="3">
    <source>
        <dbReference type="WBParaSite" id="MBELARI_LOCUS14602"/>
    </source>
</evidence>
<evidence type="ECO:0000256" key="1">
    <source>
        <dbReference type="SAM" id="SignalP"/>
    </source>
</evidence>
<protein>
    <recommendedName>
        <fullName evidence="4">Hydrophobin</fullName>
    </recommendedName>
</protein>
<evidence type="ECO:0000313" key="2">
    <source>
        <dbReference type="Proteomes" id="UP000887575"/>
    </source>
</evidence>